<protein>
    <submittedName>
        <fullName evidence="1">Uncharacterized protein</fullName>
    </submittedName>
</protein>
<sequence length="706" mass="78166">MDQFHSGSVDVVSASPGSSSAYRPVDVSRLAERLPSQIYLFNSLPASQRAPPTTINSLQSSLLTMATSTGIARTRKQAQGRQARSSTLKFGLFSLLLSGTTPINSVRASADAHRRDDFSFRGPVPEDLHVPHWDFSGSAHRIPSAKDFVRLVSPFPLAYGGMFTEHPIPFDQWSVEIAFRIHGAFSDLHHGHHNETHKSEDEEDITGKGGRGIAFWYSKVPSPTPVVVSANTKKHVEQRPSLVVEPFPDTLDDKVSFFGGPTSFNGLAVVVDNQPSTPLTRRSDRKHWGPEEGGIGAEEWAVVSGVVDDGKGHVKWLEDRKRSDLDEDEEAAYLNHTVGDCQVALRNAAGVVWLKATYVGHQLSVSLDISPHNTLSGENRHYKRECFSAKDVKLPKGYYMGLTGLASPSDEADNVDIYAIEVKEIKGKAKSEEEVTEHYKEEHVAADDVKLEGTGKARDPTNLAFEALNSQRDWAQTIKQMSQKLDVLSSRPSQLVNQAGQTTEHASTGGSGVDHQLEAINTKLDTIIHKIDKVAAPGGPGSSEKTELLQKIHDLEEQSNRHEMFLSEQIEELRHLILNPPPPSYTEDHHFKPLEHQHDELKGGSSSDYHPPAPFADHFQHERVNKEHRKEKMTMLHFLGWSVGAIVLLFGSFKVIQKIIKARNSNNFGSDEGSYFLNNNGPGHSNSALSMTMDTFGFRQRSKKMI</sequence>
<dbReference type="Proteomes" id="UP001060170">
    <property type="component" value="Chromosome 4"/>
</dbReference>
<reference evidence="1 2" key="3">
    <citation type="journal article" date="2022" name="Microbiol. Spectr.">
        <title>Folding features and dynamics of 3D genome architecture in plant fungal pathogens.</title>
        <authorList>
            <person name="Xia C."/>
        </authorList>
    </citation>
    <scope>NUCLEOTIDE SEQUENCE [LARGE SCALE GENOMIC DNA]</scope>
    <source>
        <strain evidence="1 2">93-210</strain>
    </source>
</reference>
<organism evidence="1 2">
    <name type="scientific">Puccinia striiformis f. sp. tritici</name>
    <dbReference type="NCBI Taxonomy" id="168172"/>
    <lineage>
        <taxon>Eukaryota</taxon>
        <taxon>Fungi</taxon>
        <taxon>Dikarya</taxon>
        <taxon>Basidiomycota</taxon>
        <taxon>Pucciniomycotina</taxon>
        <taxon>Pucciniomycetes</taxon>
        <taxon>Pucciniales</taxon>
        <taxon>Pucciniaceae</taxon>
        <taxon>Puccinia</taxon>
    </lineage>
</organism>
<keyword evidence="2" id="KW-1185">Reference proteome</keyword>
<gene>
    <name evidence="1" type="ORF">MJO28_004621</name>
</gene>
<evidence type="ECO:0000313" key="1">
    <source>
        <dbReference type="EMBL" id="KAI7957526.1"/>
    </source>
</evidence>
<comment type="caution">
    <text evidence="1">The sequence shown here is derived from an EMBL/GenBank/DDBJ whole genome shotgun (WGS) entry which is preliminary data.</text>
</comment>
<evidence type="ECO:0000313" key="2">
    <source>
        <dbReference type="Proteomes" id="UP001060170"/>
    </source>
</evidence>
<dbReference type="EMBL" id="CM045868">
    <property type="protein sequence ID" value="KAI7957526.1"/>
    <property type="molecule type" value="Genomic_DNA"/>
</dbReference>
<reference evidence="2" key="1">
    <citation type="journal article" date="2018" name="BMC Genomics">
        <title>Genomic insights into host adaptation between the wheat stripe rust pathogen (Puccinia striiformis f. sp. tritici) and the barley stripe rust pathogen (Puccinia striiformis f. sp. hordei).</title>
        <authorList>
            <person name="Xia C."/>
            <person name="Wang M."/>
            <person name="Yin C."/>
            <person name="Cornejo O.E."/>
            <person name="Hulbert S.H."/>
            <person name="Chen X."/>
        </authorList>
    </citation>
    <scope>NUCLEOTIDE SEQUENCE [LARGE SCALE GENOMIC DNA]</scope>
    <source>
        <strain evidence="2">93-210</strain>
    </source>
</reference>
<name>A0ACC0EQC2_9BASI</name>
<reference evidence="2" key="2">
    <citation type="journal article" date="2018" name="Mol. Plant Microbe Interact.">
        <title>Genome sequence resources for the wheat stripe rust pathogen (Puccinia striiformis f. sp. tritici) and the barley stripe rust pathogen (Puccinia striiformis f. sp. hordei).</title>
        <authorList>
            <person name="Xia C."/>
            <person name="Wang M."/>
            <person name="Yin C."/>
            <person name="Cornejo O.E."/>
            <person name="Hulbert S.H."/>
            <person name="Chen X."/>
        </authorList>
    </citation>
    <scope>NUCLEOTIDE SEQUENCE [LARGE SCALE GENOMIC DNA]</scope>
    <source>
        <strain evidence="2">93-210</strain>
    </source>
</reference>
<accession>A0ACC0EQC2</accession>
<proteinExistence type="predicted"/>